<protein>
    <submittedName>
        <fullName evidence="8">Uncharacterized protein</fullName>
    </submittedName>
</protein>
<dbReference type="SUPFAM" id="SSF54211">
    <property type="entry name" value="Ribosomal protein S5 domain 2-like"/>
    <property type="match status" value="1"/>
</dbReference>
<sequence length="240" mass="25917">MALSAAGLRQDGRRPGELRHLAVKMGHAGYDGSAYLEMGQSRVLVQVFGPHQVDRRRDISDDSALLHVEYVHAPFAGATRKKRRAGDRQSTEAATAVKQSLAAAVEMSTYPRTQIDVFITVLEDDGSLLPACINAGCLALIDAGIVMTDMIVACSGGIADDEPIVDLNLREQNALNFPIAVLPGQDQVVLALMDSKLPLDKIEPVLKAAILGCHQVHSILRLAVQNHTRSLINAKQRKVT</sequence>
<name>A0A7S2CP52_9STRA</name>
<dbReference type="Pfam" id="PF01138">
    <property type="entry name" value="RNase_PH"/>
    <property type="match status" value="1"/>
</dbReference>
<feature type="domain" description="Exoribonuclease phosphorolytic" evidence="6">
    <location>
        <begin position="17"/>
        <end position="145"/>
    </location>
</feature>
<proteinExistence type="inferred from homology"/>
<dbReference type="GO" id="GO:0000176">
    <property type="term" value="C:nuclear exosome (RNase complex)"/>
    <property type="evidence" value="ECO:0007669"/>
    <property type="project" value="TreeGrafter"/>
</dbReference>
<dbReference type="GO" id="GO:0016075">
    <property type="term" value="P:rRNA catabolic process"/>
    <property type="evidence" value="ECO:0007669"/>
    <property type="project" value="TreeGrafter"/>
</dbReference>
<dbReference type="PANTHER" id="PTHR11953:SF0">
    <property type="entry name" value="EXOSOME COMPLEX COMPONENT RRP41"/>
    <property type="match status" value="1"/>
</dbReference>
<accession>A0A7S2CP52</accession>
<dbReference type="GO" id="GO:0071028">
    <property type="term" value="P:nuclear mRNA surveillance"/>
    <property type="evidence" value="ECO:0007669"/>
    <property type="project" value="TreeGrafter"/>
</dbReference>
<dbReference type="CDD" id="cd11370">
    <property type="entry name" value="RNase_PH_RRP41"/>
    <property type="match status" value="1"/>
</dbReference>
<comment type="similarity">
    <text evidence="3">Belongs to the RNase PH family.</text>
</comment>
<organism evidence="8">
    <name type="scientific">Octactis speculum</name>
    <dbReference type="NCBI Taxonomy" id="3111310"/>
    <lineage>
        <taxon>Eukaryota</taxon>
        <taxon>Sar</taxon>
        <taxon>Stramenopiles</taxon>
        <taxon>Ochrophyta</taxon>
        <taxon>Dictyochophyceae</taxon>
        <taxon>Dictyochales</taxon>
        <taxon>Dictyochaceae</taxon>
        <taxon>Octactis</taxon>
    </lineage>
</organism>
<dbReference type="GO" id="GO:0034475">
    <property type="term" value="P:U4 snRNA 3'-end processing"/>
    <property type="evidence" value="ECO:0007669"/>
    <property type="project" value="TreeGrafter"/>
</dbReference>
<evidence type="ECO:0000256" key="2">
    <source>
        <dbReference type="ARBA" id="ARBA00004604"/>
    </source>
</evidence>
<evidence type="ECO:0000256" key="1">
    <source>
        <dbReference type="ARBA" id="ARBA00004496"/>
    </source>
</evidence>
<reference evidence="8" key="1">
    <citation type="submission" date="2021-01" db="EMBL/GenBank/DDBJ databases">
        <authorList>
            <person name="Corre E."/>
            <person name="Pelletier E."/>
            <person name="Niang G."/>
            <person name="Scheremetjew M."/>
            <person name="Finn R."/>
            <person name="Kale V."/>
            <person name="Holt S."/>
            <person name="Cochrane G."/>
            <person name="Meng A."/>
            <person name="Brown T."/>
            <person name="Cohen L."/>
        </authorList>
    </citation>
    <scope>NUCLEOTIDE SEQUENCE</scope>
    <source>
        <strain evidence="8">CCMP1381</strain>
    </source>
</reference>
<dbReference type="GO" id="GO:0071051">
    <property type="term" value="P:poly(A)-dependent snoRNA 3'-end processing"/>
    <property type="evidence" value="ECO:0007669"/>
    <property type="project" value="TreeGrafter"/>
</dbReference>
<keyword evidence="4" id="KW-0963">Cytoplasm</keyword>
<dbReference type="GO" id="GO:0005730">
    <property type="term" value="C:nucleolus"/>
    <property type="evidence" value="ECO:0007669"/>
    <property type="project" value="UniProtKB-SubCell"/>
</dbReference>
<comment type="subcellular location">
    <subcellularLocation>
        <location evidence="1">Cytoplasm</location>
    </subcellularLocation>
    <subcellularLocation>
        <location evidence="2">Nucleus</location>
        <location evidence="2">Nucleolus</location>
    </subcellularLocation>
</comment>
<evidence type="ECO:0000259" key="7">
    <source>
        <dbReference type="Pfam" id="PF03725"/>
    </source>
</evidence>
<dbReference type="SUPFAM" id="SSF55666">
    <property type="entry name" value="Ribonuclease PH domain 2-like"/>
    <property type="match status" value="1"/>
</dbReference>
<dbReference type="InterPro" id="IPR027408">
    <property type="entry name" value="PNPase/RNase_PH_dom_sf"/>
</dbReference>
<keyword evidence="5" id="KW-0271">Exosome</keyword>
<evidence type="ECO:0000256" key="5">
    <source>
        <dbReference type="ARBA" id="ARBA00022835"/>
    </source>
</evidence>
<evidence type="ECO:0000256" key="4">
    <source>
        <dbReference type="ARBA" id="ARBA00022490"/>
    </source>
</evidence>
<dbReference type="InterPro" id="IPR001247">
    <property type="entry name" value="ExoRNase_PH_dom1"/>
</dbReference>
<dbReference type="PANTHER" id="PTHR11953">
    <property type="entry name" value="EXOSOME COMPLEX COMPONENT"/>
    <property type="match status" value="1"/>
</dbReference>
<dbReference type="FunFam" id="3.30.230.70:FF:000004">
    <property type="entry name" value="Exosome complex component Rrp41"/>
    <property type="match status" value="1"/>
</dbReference>
<dbReference type="InterPro" id="IPR015847">
    <property type="entry name" value="ExoRNase_PH_dom2"/>
</dbReference>
<evidence type="ECO:0000259" key="6">
    <source>
        <dbReference type="Pfam" id="PF01138"/>
    </source>
</evidence>
<dbReference type="GO" id="GO:0003723">
    <property type="term" value="F:RNA binding"/>
    <property type="evidence" value="ECO:0007669"/>
    <property type="project" value="TreeGrafter"/>
</dbReference>
<dbReference type="EMBL" id="HBGS01031477">
    <property type="protein sequence ID" value="CAD9431368.1"/>
    <property type="molecule type" value="Transcribed_RNA"/>
</dbReference>
<dbReference type="AlphaFoldDB" id="A0A7S2CP52"/>
<dbReference type="Pfam" id="PF03725">
    <property type="entry name" value="RNase_PH_C"/>
    <property type="match status" value="1"/>
</dbReference>
<dbReference type="InterPro" id="IPR036345">
    <property type="entry name" value="ExoRNase_PH_dom2_sf"/>
</dbReference>
<dbReference type="InterPro" id="IPR050080">
    <property type="entry name" value="RNase_PH"/>
</dbReference>
<evidence type="ECO:0000313" key="8">
    <source>
        <dbReference type="EMBL" id="CAD9431368.1"/>
    </source>
</evidence>
<evidence type="ECO:0000256" key="3">
    <source>
        <dbReference type="ARBA" id="ARBA00006678"/>
    </source>
</evidence>
<feature type="domain" description="Exoribonuclease phosphorolytic" evidence="7">
    <location>
        <begin position="149"/>
        <end position="209"/>
    </location>
</feature>
<dbReference type="GO" id="GO:0000177">
    <property type="term" value="C:cytoplasmic exosome (RNase complex)"/>
    <property type="evidence" value="ECO:0007669"/>
    <property type="project" value="TreeGrafter"/>
</dbReference>
<gene>
    <name evidence="8" type="ORF">DSPE1174_LOCUS16118</name>
</gene>
<dbReference type="InterPro" id="IPR020568">
    <property type="entry name" value="Ribosomal_Su5_D2-typ_SF"/>
</dbReference>
<dbReference type="Gene3D" id="3.30.230.70">
    <property type="entry name" value="GHMP Kinase, N-terminal domain"/>
    <property type="match status" value="1"/>
</dbReference>